<dbReference type="Pfam" id="PF04149">
    <property type="entry name" value="DUF397"/>
    <property type="match status" value="1"/>
</dbReference>
<feature type="domain" description="DUF397" evidence="1">
    <location>
        <begin position="11"/>
        <end position="67"/>
    </location>
</feature>
<dbReference type="InterPro" id="IPR007278">
    <property type="entry name" value="DUF397"/>
</dbReference>
<dbReference type="AlphaFoldDB" id="A0AAU2V9Y1"/>
<protein>
    <submittedName>
        <fullName evidence="2">DUF397 domain-containing protein</fullName>
    </submittedName>
</protein>
<name>A0AAU2V9Y1_9ACTN</name>
<dbReference type="EMBL" id="CP108318">
    <property type="protein sequence ID" value="WTW64292.1"/>
    <property type="molecule type" value="Genomic_DNA"/>
</dbReference>
<evidence type="ECO:0000313" key="2">
    <source>
        <dbReference type="EMBL" id="WTW64292.1"/>
    </source>
</evidence>
<reference evidence="2" key="1">
    <citation type="submission" date="2022-10" db="EMBL/GenBank/DDBJ databases">
        <title>The complete genomes of actinobacterial strains from the NBC collection.</title>
        <authorList>
            <person name="Joergensen T.S."/>
            <person name="Alvarez Arevalo M."/>
            <person name="Sterndorff E.B."/>
            <person name="Faurdal D."/>
            <person name="Vuksanovic O."/>
            <person name="Mourched A.-S."/>
            <person name="Charusanti P."/>
            <person name="Shaw S."/>
            <person name="Blin K."/>
            <person name="Weber T."/>
        </authorList>
    </citation>
    <scope>NUCLEOTIDE SEQUENCE</scope>
    <source>
        <strain evidence="2">NBC_00003</strain>
    </source>
</reference>
<accession>A0AAU2V9Y1</accession>
<organism evidence="2">
    <name type="scientific">Streptomyces sp. NBC_00003</name>
    <dbReference type="NCBI Taxonomy" id="2903608"/>
    <lineage>
        <taxon>Bacteria</taxon>
        <taxon>Bacillati</taxon>
        <taxon>Actinomycetota</taxon>
        <taxon>Actinomycetes</taxon>
        <taxon>Kitasatosporales</taxon>
        <taxon>Streptomycetaceae</taxon>
        <taxon>Streptomyces</taxon>
    </lineage>
</organism>
<gene>
    <name evidence="2" type="ORF">OG549_28660</name>
</gene>
<sequence length="70" mass="7450">MSKTPDPCDMRWVSSTYSDGQGGQCVQWAPDFATTHGVVPIRDSKLTDSPVLILSPGAFAGLVELVRADA</sequence>
<proteinExistence type="predicted"/>
<evidence type="ECO:0000259" key="1">
    <source>
        <dbReference type="Pfam" id="PF04149"/>
    </source>
</evidence>